<proteinExistence type="predicted"/>
<evidence type="ECO:0000313" key="1">
    <source>
        <dbReference type="EMBL" id="KAJ4378049.1"/>
    </source>
</evidence>
<keyword evidence="2" id="KW-1185">Reference proteome</keyword>
<organism evidence="1 2">
    <name type="scientific">Neocucurbitaria cava</name>
    <dbReference type="NCBI Taxonomy" id="798079"/>
    <lineage>
        <taxon>Eukaryota</taxon>
        <taxon>Fungi</taxon>
        <taxon>Dikarya</taxon>
        <taxon>Ascomycota</taxon>
        <taxon>Pezizomycotina</taxon>
        <taxon>Dothideomycetes</taxon>
        <taxon>Pleosporomycetidae</taxon>
        <taxon>Pleosporales</taxon>
        <taxon>Pleosporineae</taxon>
        <taxon>Cucurbitariaceae</taxon>
        <taxon>Neocucurbitaria</taxon>
    </lineage>
</organism>
<protein>
    <submittedName>
        <fullName evidence="1">Uncharacterized protein</fullName>
    </submittedName>
</protein>
<gene>
    <name evidence="1" type="ORF">N0V83_000879</name>
</gene>
<name>A0A9W8YI48_9PLEO</name>
<dbReference type="EMBL" id="JAPEUY010000001">
    <property type="protein sequence ID" value="KAJ4378049.1"/>
    <property type="molecule type" value="Genomic_DNA"/>
</dbReference>
<dbReference type="Proteomes" id="UP001140560">
    <property type="component" value="Unassembled WGS sequence"/>
</dbReference>
<evidence type="ECO:0000313" key="2">
    <source>
        <dbReference type="Proteomes" id="UP001140560"/>
    </source>
</evidence>
<comment type="caution">
    <text evidence="1">The sequence shown here is derived from an EMBL/GenBank/DDBJ whole genome shotgun (WGS) entry which is preliminary data.</text>
</comment>
<sequence length="357" mass="41489">MKIEVKDILSKERGTAFTCSNVRDLSARTLSSPYNDAKFEDVYLRCYEETSSNNEEDNLEDAEGLRSKSLDFLQFKTRMSLIETRNQELKKAMNYQVAVENKVTYHLGELGRMQCVTLCERILEKLPLELRYEIYEHIFKYPVVHVDKIEESPRALLETLAIPMQQYVYSREDISAFEKVAQYTGTVFASELIKHWYRSRIIRISDPFLQSLEYLNTKDIWGSGVVPRDYICHASIVLYFPGKPDRVDIITLPELLAGCLDGFKDGTRVTISMNMNFFRLCWPEDDFEGAKSLMGQLLHTILVYCQDLQVTLNLGDRTLELKLHDCIAQNLLGLYFEVNWKSKYLPFLKLSISKLCR</sequence>
<accession>A0A9W8YI48</accession>
<dbReference type="AlphaFoldDB" id="A0A9W8YI48"/>
<reference evidence="1" key="1">
    <citation type="submission" date="2022-10" db="EMBL/GenBank/DDBJ databases">
        <title>Tapping the CABI collections for fungal endophytes: first genome assemblies for Collariella, Neodidymelliopsis, Ascochyta clinopodiicola, Didymella pomorum, Didymosphaeria variabile, Neocosmospora piperis and Neocucurbitaria cava.</title>
        <authorList>
            <person name="Hill R."/>
        </authorList>
    </citation>
    <scope>NUCLEOTIDE SEQUENCE</scope>
    <source>
        <strain evidence="1">IMI 356814</strain>
    </source>
</reference>